<sequence length="270" mass="30600">MKMTIVVDNVSGEGIPGEWGLSLFVEYEEKKILVDAGASNLFLKNMEELGIDVKAIDYGVLSHAHYDHANGLPAFFENNKKAKFYLRDGVAENCYRKAFIFKKYIGIPRRLLKKYPDRIEMVSGDYLLTDGVYLIPHKTPGLSAIGRREMMYRKTKQGWVFDDFSHEQSLVLNTEKGLVIINSCSHGGAANIINEVKETFPDKHVHALIGGFHLFNKSDEEIRELAVKVRDTGIDYVCTGHCTKGHAFKIMKEVLGDRIEQMHVGYKIEI</sequence>
<keyword evidence="3" id="KW-1185">Reference proteome</keyword>
<accession>I5AWE8</accession>
<dbReference type="HOGENOM" id="CLU_036012_0_0_9"/>
<dbReference type="OrthoDB" id="9803916at2"/>
<dbReference type="EMBL" id="CM001487">
    <property type="protein sequence ID" value="EIM58121.1"/>
    <property type="molecule type" value="Genomic_DNA"/>
</dbReference>
<dbReference type="Pfam" id="PF00753">
    <property type="entry name" value="Lactamase_B"/>
    <property type="match status" value="1"/>
</dbReference>
<dbReference type="InterPro" id="IPR001279">
    <property type="entry name" value="Metallo-B-lactamas"/>
</dbReference>
<dbReference type="InterPro" id="IPR036866">
    <property type="entry name" value="RibonucZ/Hydroxyglut_hydro"/>
</dbReference>
<organism evidence="2 3">
    <name type="scientific">Eubacterium cellulosolvens (strain ATCC 43171 / JCM 9499 / 6)</name>
    <name type="common">Cillobacterium cellulosolvens</name>
    <dbReference type="NCBI Taxonomy" id="633697"/>
    <lineage>
        <taxon>Bacteria</taxon>
        <taxon>Bacillati</taxon>
        <taxon>Bacillota</taxon>
        <taxon>Clostridia</taxon>
        <taxon>Eubacteriales</taxon>
        <taxon>Eubacteriaceae</taxon>
        <taxon>Eubacterium</taxon>
    </lineage>
</organism>
<evidence type="ECO:0000313" key="2">
    <source>
        <dbReference type="EMBL" id="EIM58121.1"/>
    </source>
</evidence>
<dbReference type="GO" id="GO:0016787">
    <property type="term" value="F:hydrolase activity"/>
    <property type="evidence" value="ECO:0007669"/>
    <property type="project" value="UniProtKB-KW"/>
</dbReference>
<proteinExistence type="predicted"/>
<dbReference type="PANTHER" id="PTHR13754">
    <property type="entry name" value="METALLO-BETA-LACTAMASE SUPERFAMILY PROTEIN"/>
    <property type="match status" value="1"/>
</dbReference>
<keyword evidence="2" id="KW-0378">Hydrolase</keyword>
<dbReference type="Gene3D" id="3.60.15.10">
    <property type="entry name" value="Ribonuclease Z/Hydroxyacylglutathione hydrolase-like"/>
    <property type="match status" value="1"/>
</dbReference>
<dbReference type="PANTHER" id="PTHR13754:SF13">
    <property type="entry name" value="METALLO-BETA-LACTAMASE SUPERFAMILY PROTEIN (AFU_ORTHOLOGUE AFUA_3G07630)"/>
    <property type="match status" value="1"/>
</dbReference>
<gene>
    <name evidence="2" type="ORF">EubceDRAFT1_2393</name>
</gene>
<evidence type="ECO:0000313" key="3">
    <source>
        <dbReference type="Proteomes" id="UP000005753"/>
    </source>
</evidence>
<reference evidence="2 3" key="1">
    <citation type="submission" date="2010-08" db="EMBL/GenBank/DDBJ databases">
        <authorList>
            <consortium name="US DOE Joint Genome Institute (JGI-PGF)"/>
            <person name="Lucas S."/>
            <person name="Copeland A."/>
            <person name="Lapidus A."/>
            <person name="Cheng J.-F."/>
            <person name="Bruce D."/>
            <person name="Goodwin L."/>
            <person name="Pitluck S."/>
            <person name="Land M.L."/>
            <person name="Hauser L."/>
            <person name="Chang Y.-J."/>
            <person name="Anderson I.J."/>
            <person name="Johnson E."/>
            <person name="Mulhopadhyay B."/>
            <person name="Kyrpides N."/>
            <person name="Woyke T.J."/>
        </authorList>
    </citation>
    <scope>NUCLEOTIDE SEQUENCE [LARGE SCALE GENOMIC DNA]</scope>
    <source>
        <strain evidence="2 3">6</strain>
    </source>
</reference>
<dbReference type="Proteomes" id="UP000005753">
    <property type="component" value="Chromosome"/>
</dbReference>
<dbReference type="AlphaFoldDB" id="I5AWE8"/>
<evidence type="ECO:0000259" key="1">
    <source>
        <dbReference type="Pfam" id="PF00753"/>
    </source>
</evidence>
<dbReference type="InterPro" id="IPR052926">
    <property type="entry name" value="Metallo-beta-lactamase_dom"/>
</dbReference>
<feature type="domain" description="Metallo-beta-lactamase" evidence="1">
    <location>
        <begin position="22"/>
        <end position="144"/>
    </location>
</feature>
<dbReference type="GO" id="GO:0016740">
    <property type="term" value="F:transferase activity"/>
    <property type="evidence" value="ECO:0007669"/>
    <property type="project" value="TreeGrafter"/>
</dbReference>
<dbReference type="InterPro" id="IPR041712">
    <property type="entry name" value="DHPS-like_MBL-fold"/>
</dbReference>
<dbReference type="SUPFAM" id="SSF56281">
    <property type="entry name" value="Metallo-hydrolase/oxidoreductase"/>
    <property type="match status" value="1"/>
</dbReference>
<dbReference type="eggNOG" id="COG1237">
    <property type="taxonomic scope" value="Bacteria"/>
</dbReference>
<reference evidence="2 3" key="2">
    <citation type="submission" date="2012-02" db="EMBL/GenBank/DDBJ databases">
        <title>Improved High-Quality Draft sequence of Eubacterium cellulosolvens 6.</title>
        <authorList>
            <consortium name="US DOE Joint Genome Institute"/>
            <person name="Lucas S."/>
            <person name="Han J."/>
            <person name="Lapidus A."/>
            <person name="Cheng J.-F."/>
            <person name="Goodwin L."/>
            <person name="Pitluck S."/>
            <person name="Peters L."/>
            <person name="Mikhailova N."/>
            <person name="Gu W."/>
            <person name="Detter J.C."/>
            <person name="Han C."/>
            <person name="Tapia R."/>
            <person name="Land M."/>
            <person name="Hauser L."/>
            <person name="Kyrpides N."/>
            <person name="Ivanova N."/>
            <person name="Pagani I."/>
            <person name="Johnson E."/>
            <person name="Mukhopadhyay B."/>
            <person name="Anderson I."/>
            <person name="Woyke T."/>
        </authorList>
    </citation>
    <scope>NUCLEOTIDE SEQUENCE [LARGE SCALE GENOMIC DNA]</scope>
    <source>
        <strain evidence="2 3">6</strain>
    </source>
</reference>
<name>I5AWE8_EUBC6</name>
<dbReference type="CDD" id="cd07713">
    <property type="entry name" value="DHPS-like_MBL-fold"/>
    <property type="match status" value="1"/>
</dbReference>
<protein>
    <submittedName>
        <fullName evidence="2">Metal-dependent hydrolase, beta-lactamase superfamily II</fullName>
    </submittedName>
</protein>